<keyword evidence="1" id="KW-0436">Ligase</keyword>
<evidence type="ECO:0000256" key="3">
    <source>
        <dbReference type="ARBA" id="ARBA00022741"/>
    </source>
</evidence>
<dbReference type="GO" id="GO:0005524">
    <property type="term" value="F:ATP binding"/>
    <property type="evidence" value="ECO:0007669"/>
    <property type="project" value="UniProtKB-KW"/>
</dbReference>
<name>A0A447PVU0_SALET</name>
<organism evidence="7 8">
    <name type="scientific">Salmonella enterica I</name>
    <dbReference type="NCBI Taxonomy" id="59201"/>
    <lineage>
        <taxon>Bacteria</taxon>
        <taxon>Pseudomonadati</taxon>
        <taxon>Pseudomonadota</taxon>
        <taxon>Gammaproteobacteria</taxon>
        <taxon>Enterobacterales</taxon>
        <taxon>Enterobacteriaceae</taxon>
        <taxon>Salmonella</taxon>
    </lineage>
</organism>
<accession>A0A447PVU0</accession>
<dbReference type="InterPro" id="IPR005494">
    <property type="entry name" value="GSPS_pre-ATP-grasp-like_dom"/>
</dbReference>
<evidence type="ECO:0000313" key="7">
    <source>
        <dbReference type="EMBL" id="VEA43201.1"/>
    </source>
</evidence>
<evidence type="ECO:0000256" key="1">
    <source>
        <dbReference type="ARBA" id="ARBA00022598"/>
    </source>
</evidence>
<dbReference type="SUPFAM" id="SSF56059">
    <property type="entry name" value="Glutathione synthetase ATP-binding domain-like"/>
    <property type="match status" value="1"/>
</dbReference>
<dbReference type="EMBL" id="LR134148">
    <property type="protein sequence ID" value="VEA43201.1"/>
    <property type="molecule type" value="Genomic_DNA"/>
</dbReference>
<keyword evidence="3" id="KW-0547">Nucleotide-binding</keyword>
<sequence>MCLEIVERAVRDEQIMQQLAIPPLYWDVIAESWRSRDPSLYGRMDFVWCGKDPVKLLEYNADTPTSLYESSYFQWLWLEDARRSGAIPRDADQYNAIQERLIARFSELYSREPLYFCCCEDTDEDRTTVLYLQDCAQQAGQETRFIYIEELGLGVGGVLTDLDDNVIRRAFKLYPLEWMMRDDNGPLLRKRREQWIEPLWKSILSNKGLLPLLWRFFPWPSESSAGLV</sequence>
<protein>
    <submittedName>
        <fullName evidence="7">Glutathionyl spermidine synthase group 1-like protein</fullName>
    </submittedName>
</protein>
<keyword evidence="2" id="KW-0479">Metal-binding</keyword>
<dbReference type="GO" id="GO:0016874">
    <property type="term" value="F:ligase activity"/>
    <property type="evidence" value="ECO:0007669"/>
    <property type="project" value="UniProtKB-KW"/>
</dbReference>
<dbReference type="Pfam" id="PF03738">
    <property type="entry name" value="GSP_synth"/>
    <property type="match status" value="1"/>
</dbReference>
<evidence type="ECO:0000259" key="6">
    <source>
        <dbReference type="Pfam" id="PF03738"/>
    </source>
</evidence>
<gene>
    <name evidence="7" type="primary">gsp_4</name>
    <name evidence="7" type="ORF">NCTC8271_05222</name>
</gene>
<feature type="domain" description="Glutathionylspermidine synthase pre-ATP-grasp-like" evidence="6">
    <location>
        <begin position="1"/>
        <end position="218"/>
    </location>
</feature>
<dbReference type="AlphaFoldDB" id="A0A447PVU0"/>
<keyword evidence="5" id="KW-0460">Magnesium</keyword>
<evidence type="ECO:0000256" key="2">
    <source>
        <dbReference type="ARBA" id="ARBA00022723"/>
    </source>
</evidence>
<evidence type="ECO:0000313" key="8">
    <source>
        <dbReference type="Proteomes" id="UP000273655"/>
    </source>
</evidence>
<proteinExistence type="predicted"/>
<evidence type="ECO:0000256" key="5">
    <source>
        <dbReference type="ARBA" id="ARBA00022842"/>
    </source>
</evidence>
<dbReference type="Proteomes" id="UP000273655">
    <property type="component" value="Chromosome 1"/>
</dbReference>
<evidence type="ECO:0000256" key="4">
    <source>
        <dbReference type="ARBA" id="ARBA00022840"/>
    </source>
</evidence>
<reference evidence="7 8" key="1">
    <citation type="submission" date="2018-12" db="EMBL/GenBank/DDBJ databases">
        <authorList>
            <consortium name="Pathogen Informatics"/>
        </authorList>
    </citation>
    <scope>NUCLEOTIDE SEQUENCE [LARGE SCALE GENOMIC DNA]</scope>
    <source>
        <strain evidence="7 8">NCTC8271</strain>
    </source>
</reference>
<dbReference type="GO" id="GO:0046872">
    <property type="term" value="F:metal ion binding"/>
    <property type="evidence" value="ECO:0007669"/>
    <property type="project" value="UniProtKB-KW"/>
</dbReference>
<keyword evidence="4" id="KW-0067">ATP-binding</keyword>
<dbReference type="InterPro" id="IPR016185">
    <property type="entry name" value="PreATP-grasp_dom_sf"/>
</dbReference>
<dbReference type="SUPFAM" id="SSF52440">
    <property type="entry name" value="PreATP-grasp domain"/>
    <property type="match status" value="1"/>
</dbReference>